<dbReference type="AlphaFoldDB" id="A0A6A5UU35"/>
<feature type="non-terminal residue" evidence="1">
    <location>
        <position position="1"/>
    </location>
</feature>
<keyword evidence="2" id="KW-1185">Reference proteome</keyword>
<reference evidence="1" key="1">
    <citation type="journal article" date="2020" name="Stud. Mycol.">
        <title>101 Dothideomycetes genomes: a test case for predicting lifestyles and emergence of pathogens.</title>
        <authorList>
            <person name="Haridas S."/>
            <person name="Albert R."/>
            <person name="Binder M."/>
            <person name="Bloem J."/>
            <person name="Labutti K."/>
            <person name="Salamov A."/>
            <person name="Andreopoulos B."/>
            <person name="Baker S."/>
            <person name="Barry K."/>
            <person name="Bills G."/>
            <person name="Bluhm B."/>
            <person name="Cannon C."/>
            <person name="Castanera R."/>
            <person name="Culley D."/>
            <person name="Daum C."/>
            <person name="Ezra D."/>
            <person name="Gonzalez J."/>
            <person name="Henrissat B."/>
            <person name="Kuo A."/>
            <person name="Liang C."/>
            <person name="Lipzen A."/>
            <person name="Lutzoni F."/>
            <person name="Magnuson J."/>
            <person name="Mondo S."/>
            <person name="Nolan M."/>
            <person name="Ohm R."/>
            <person name="Pangilinan J."/>
            <person name="Park H.-J."/>
            <person name="Ramirez L."/>
            <person name="Alfaro M."/>
            <person name="Sun H."/>
            <person name="Tritt A."/>
            <person name="Yoshinaga Y."/>
            <person name="Zwiers L.-H."/>
            <person name="Turgeon B."/>
            <person name="Goodwin S."/>
            <person name="Spatafora J."/>
            <person name="Crous P."/>
            <person name="Grigoriev I."/>
        </authorList>
    </citation>
    <scope>NUCLEOTIDE SEQUENCE</scope>
    <source>
        <strain evidence="1">CBS 107.79</strain>
    </source>
</reference>
<name>A0A6A5UU35_9PLEO</name>
<protein>
    <submittedName>
        <fullName evidence="1">Uncharacterized protein</fullName>
    </submittedName>
</protein>
<proteinExistence type="predicted"/>
<evidence type="ECO:0000313" key="2">
    <source>
        <dbReference type="Proteomes" id="UP000800036"/>
    </source>
</evidence>
<dbReference type="EMBL" id="ML976721">
    <property type="protein sequence ID" value="KAF1968325.1"/>
    <property type="molecule type" value="Genomic_DNA"/>
</dbReference>
<dbReference type="Proteomes" id="UP000800036">
    <property type="component" value="Unassembled WGS sequence"/>
</dbReference>
<evidence type="ECO:0000313" key="1">
    <source>
        <dbReference type="EMBL" id="KAF1968325.1"/>
    </source>
</evidence>
<feature type="non-terminal residue" evidence="1">
    <location>
        <position position="61"/>
    </location>
</feature>
<gene>
    <name evidence="1" type="ORF">BU23DRAFT_379813</name>
</gene>
<accession>A0A6A5UU35</accession>
<organism evidence="1 2">
    <name type="scientific">Bimuria novae-zelandiae CBS 107.79</name>
    <dbReference type="NCBI Taxonomy" id="1447943"/>
    <lineage>
        <taxon>Eukaryota</taxon>
        <taxon>Fungi</taxon>
        <taxon>Dikarya</taxon>
        <taxon>Ascomycota</taxon>
        <taxon>Pezizomycotina</taxon>
        <taxon>Dothideomycetes</taxon>
        <taxon>Pleosporomycetidae</taxon>
        <taxon>Pleosporales</taxon>
        <taxon>Massarineae</taxon>
        <taxon>Didymosphaeriaceae</taxon>
        <taxon>Bimuria</taxon>
    </lineage>
</organism>
<dbReference type="OrthoDB" id="288942at2759"/>
<sequence length="61" mass="6932">ADARRNGQHPAYDELVNETWGAVIGDVPDLVLFELILETFSPKKQQLETMAECAKTWKFPL</sequence>